<dbReference type="Gramene" id="KOM54838">
    <property type="protein sequence ID" value="KOM54838"/>
    <property type="gene ID" value="LR48_Vigan10g073000"/>
</dbReference>
<dbReference type="EMBL" id="CM003380">
    <property type="protein sequence ID" value="KOM54838.1"/>
    <property type="molecule type" value="Genomic_DNA"/>
</dbReference>
<organism evidence="2 3">
    <name type="scientific">Phaseolus angularis</name>
    <name type="common">Azuki bean</name>
    <name type="synonym">Vigna angularis</name>
    <dbReference type="NCBI Taxonomy" id="3914"/>
    <lineage>
        <taxon>Eukaryota</taxon>
        <taxon>Viridiplantae</taxon>
        <taxon>Streptophyta</taxon>
        <taxon>Embryophyta</taxon>
        <taxon>Tracheophyta</taxon>
        <taxon>Spermatophyta</taxon>
        <taxon>Magnoliopsida</taxon>
        <taxon>eudicotyledons</taxon>
        <taxon>Gunneridae</taxon>
        <taxon>Pentapetalae</taxon>
        <taxon>rosids</taxon>
        <taxon>fabids</taxon>
        <taxon>Fabales</taxon>
        <taxon>Fabaceae</taxon>
        <taxon>Papilionoideae</taxon>
        <taxon>50 kb inversion clade</taxon>
        <taxon>NPAAA clade</taxon>
        <taxon>indigoferoid/millettioid clade</taxon>
        <taxon>Phaseoleae</taxon>
        <taxon>Vigna</taxon>
    </lineage>
</organism>
<feature type="region of interest" description="Disordered" evidence="1">
    <location>
        <begin position="74"/>
        <end position="237"/>
    </location>
</feature>
<reference evidence="3" key="1">
    <citation type="journal article" date="2015" name="Proc. Natl. Acad. Sci. U.S.A.">
        <title>Genome sequencing of adzuki bean (Vigna angularis) provides insight into high starch and low fat accumulation and domestication.</title>
        <authorList>
            <person name="Yang K."/>
            <person name="Tian Z."/>
            <person name="Chen C."/>
            <person name="Luo L."/>
            <person name="Zhao B."/>
            <person name="Wang Z."/>
            <person name="Yu L."/>
            <person name="Li Y."/>
            <person name="Sun Y."/>
            <person name="Li W."/>
            <person name="Chen Y."/>
            <person name="Li Y."/>
            <person name="Zhang Y."/>
            <person name="Ai D."/>
            <person name="Zhao J."/>
            <person name="Shang C."/>
            <person name="Ma Y."/>
            <person name="Wu B."/>
            <person name="Wang M."/>
            <person name="Gao L."/>
            <person name="Sun D."/>
            <person name="Zhang P."/>
            <person name="Guo F."/>
            <person name="Wang W."/>
            <person name="Li Y."/>
            <person name="Wang J."/>
            <person name="Varshney R.K."/>
            <person name="Wang J."/>
            <person name="Ling H.Q."/>
            <person name="Wan P."/>
        </authorList>
    </citation>
    <scope>NUCLEOTIDE SEQUENCE</scope>
    <source>
        <strain evidence="3">cv. Jingnong 6</strain>
    </source>
</reference>
<proteinExistence type="predicted"/>
<protein>
    <submittedName>
        <fullName evidence="2">Uncharacterized protein</fullName>
    </submittedName>
</protein>
<sequence>MPPHASCHPLPCRRHLHASRRDITVKPRAASPSAPPPRRSTVHLLRSCDFFNLCRAATSRTTILFPRHLHLPHIAPRSPPSNQRAPPPFAKGPPLLKPPSPSRAADRNLQRTSPPSDHASRRHHSASPPKAATTKLRFTFITINTIASSSSPQQSQSRFRPGRHQRASSPQDLHLGFSFATGPHSKTQSPPLTRTCKQQTQKNHSGGSGNGGASPFPKSETLIGQGRGQPRGELPLVRPPLVKVGQLRGFLAISETQKGLKRR</sequence>
<accession>A0A0L9VIM5</accession>
<evidence type="ECO:0000313" key="3">
    <source>
        <dbReference type="Proteomes" id="UP000053144"/>
    </source>
</evidence>
<feature type="compositionally biased region" description="Pro residues" evidence="1">
    <location>
        <begin position="85"/>
        <end position="101"/>
    </location>
</feature>
<dbReference type="Proteomes" id="UP000053144">
    <property type="component" value="Chromosome 10"/>
</dbReference>
<dbReference type="AlphaFoldDB" id="A0A0L9VIM5"/>
<feature type="compositionally biased region" description="Polar residues" evidence="1">
    <location>
        <begin position="184"/>
        <end position="204"/>
    </location>
</feature>
<feature type="compositionally biased region" description="Low complexity" evidence="1">
    <location>
        <begin position="148"/>
        <end position="157"/>
    </location>
</feature>
<name>A0A0L9VIM5_PHAAN</name>
<evidence type="ECO:0000256" key="1">
    <source>
        <dbReference type="SAM" id="MobiDB-lite"/>
    </source>
</evidence>
<gene>
    <name evidence="2" type="ORF">LR48_Vigan10g073000</name>
</gene>
<evidence type="ECO:0000313" key="2">
    <source>
        <dbReference type="EMBL" id="KOM54838.1"/>
    </source>
</evidence>